<dbReference type="Gene3D" id="2.70.98.30">
    <property type="entry name" value="Golgi alpha-mannosidase II, domain 4"/>
    <property type="match status" value="1"/>
</dbReference>
<feature type="domain" description="Glycosyl hydrolase family 38 C-terminal" evidence="1">
    <location>
        <begin position="47"/>
        <end position="100"/>
    </location>
</feature>
<evidence type="ECO:0000259" key="1">
    <source>
        <dbReference type="Pfam" id="PF07748"/>
    </source>
</evidence>
<dbReference type="GO" id="GO:0030246">
    <property type="term" value="F:carbohydrate binding"/>
    <property type="evidence" value="ECO:0007669"/>
    <property type="project" value="InterPro"/>
</dbReference>
<reference evidence="2" key="1">
    <citation type="submission" date="2023-04" db="EMBL/GenBank/DDBJ databases">
        <authorList>
            <person name="Vijverberg K."/>
            <person name="Xiong W."/>
            <person name="Schranz E."/>
        </authorList>
    </citation>
    <scope>NUCLEOTIDE SEQUENCE</scope>
</reference>
<proteinExistence type="predicted"/>
<dbReference type="InterPro" id="IPR011013">
    <property type="entry name" value="Gal_mutarotase_sf_dom"/>
</dbReference>
<evidence type="ECO:0000313" key="3">
    <source>
        <dbReference type="Proteomes" id="UP001177003"/>
    </source>
</evidence>
<dbReference type="Pfam" id="PF07748">
    <property type="entry name" value="Glyco_hydro_38C"/>
    <property type="match status" value="1"/>
</dbReference>
<dbReference type="EMBL" id="OX465077">
    <property type="protein sequence ID" value="CAI9267831.1"/>
    <property type="molecule type" value="Genomic_DNA"/>
</dbReference>
<name>A0AA35V6K6_LACSI</name>
<dbReference type="SUPFAM" id="SSF74650">
    <property type="entry name" value="Galactose mutarotase-like"/>
    <property type="match status" value="1"/>
</dbReference>
<dbReference type="PANTHER" id="PTHR11607:SF60">
    <property type="entry name" value="ALPHA-MANNOSIDASE"/>
    <property type="match status" value="1"/>
</dbReference>
<keyword evidence="3" id="KW-1185">Reference proteome</keyword>
<dbReference type="InterPro" id="IPR011682">
    <property type="entry name" value="Glyco_hydro_38_C"/>
</dbReference>
<protein>
    <recommendedName>
        <fullName evidence="1">Glycosyl hydrolase family 38 C-terminal domain-containing protein</fullName>
    </recommendedName>
</protein>
<gene>
    <name evidence="2" type="ORF">LSALG_LOCUS8289</name>
</gene>
<organism evidence="2 3">
    <name type="scientific">Lactuca saligna</name>
    <name type="common">Willowleaf lettuce</name>
    <dbReference type="NCBI Taxonomy" id="75948"/>
    <lineage>
        <taxon>Eukaryota</taxon>
        <taxon>Viridiplantae</taxon>
        <taxon>Streptophyta</taxon>
        <taxon>Embryophyta</taxon>
        <taxon>Tracheophyta</taxon>
        <taxon>Spermatophyta</taxon>
        <taxon>Magnoliopsida</taxon>
        <taxon>eudicotyledons</taxon>
        <taxon>Gunneridae</taxon>
        <taxon>Pentapetalae</taxon>
        <taxon>asterids</taxon>
        <taxon>campanulids</taxon>
        <taxon>Asterales</taxon>
        <taxon>Asteraceae</taxon>
        <taxon>Cichorioideae</taxon>
        <taxon>Cichorieae</taxon>
        <taxon>Lactucinae</taxon>
        <taxon>Lactuca</taxon>
    </lineage>
</organism>
<dbReference type="GO" id="GO:0004559">
    <property type="term" value="F:alpha-mannosidase activity"/>
    <property type="evidence" value="ECO:0007669"/>
    <property type="project" value="InterPro"/>
</dbReference>
<evidence type="ECO:0000313" key="2">
    <source>
        <dbReference type="EMBL" id="CAI9267831.1"/>
    </source>
</evidence>
<dbReference type="AlphaFoldDB" id="A0AA35V6K6"/>
<dbReference type="GO" id="GO:0006013">
    <property type="term" value="P:mannose metabolic process"/>
    <property type="evidence" value="ECO:0007669"/>
    <property type="project" value="InterPro"/>
</dbReference>
<dbReference type="InterPro" id="IPR050843">
    <property type="entry name" value="Glycosyl_Hydrlase_38"/>
</dbReference>
<dbReference type="PANTHER" id="PTHR11607">
    <property type="entry name" value="ALPHA-MANNOSIDASE"/>
    <property type="match status" value="1"/>
</dbReference>
<accession>A0AA35V6K6</accession>
<sequence length="316" mass="36061">MEHSYNYYSGYNGTDQASRAYIFRPNATFPIKSQGQIGPIPIDDGVGKEITTLITSALKTNKTFYTDSNRKDFIKRVRDFRTDWELQVNEPVAGNYYPINLMLIMKIHVGIELIVDKGEFPEHQCANVIVANEWIYLPSETNVECLKSDLVDYVLKHGNKKDNICHSCFKIKDCLIIIDHTFSKIKLLVLHILSKWGTDCELLSTLLEAALLMVSMDDMRVIGQHGSFLWCPWMTYGSLVKMIVAYCVMVSPIDYIWVIGQHVAYGVMVSPMDDIRVIGQHGSCLWYPWMTYESLVNMVVAYGVMVSPMDDIWVIG</sequence>
<dbReference type="Proteomes" id="UP001177003">
    <property type="component" value="Chromosome 1"/>
</dbReference>